<accession>A0AA88NN80</accession>
<organism evidence="2 3">
    <name type="scientific">Tachysurus vachellii</name>
    <name type="common">Darkbarbel catfish</name>
    <name type="synonym">Pelteobagrus vachellii</name>
    <dbReference type="NCBI Taxonomy" id="175792"/>
    <lineage>
        <taxon>Eukaryota</taxon>
        <taxon>Metazoa</taxon>
        <taxon>Chordata</taxon>
        <taxon>Craniata</taxon>
        <taxon>Vertebrata</taxon>
        <taxon>Euteleostomi</taxon>
        <taxon>Actinopterygii</taxon>
        <taxon>Neopterygii</taxon>
        <taxon>Teleostei</taxon>
        <taxon>Ostariophysi</taxon>
        <taxon>Siluriformes</taxon>
        <taxon>Bagridae</taxon>
        <taxon>Tachysurus</taxon>
    </lineage>
</organism>
<dbReference type="AlphaFoldDB" id="A0AA88NN80"/>
<protein>
    <submittedName>
        <fullName evidence="2">Uncharacterized protein</fullName>
    </submittedName>
</protein>
<feature type="region of interest" description="Disordered" evidence="1">
    <location>
        <begin position="42"/>
        <end position="76"/>
    </location>
</feature>
<name>A0AA88NN80_TACVA</name>
<comment type="caution">
    <text evidence="2">The sequence shown here is derived from an EMBL/GenBank/DDBJ whole genome shotgun (WGS) entry which is preliminary data.</text>
</comment>
<sequence length="76" mass="8371">MHVLSGCPHSVSAQVQLFRTLPTASFCGSELYLVSARIYQSSVGVEEEEEMDDDDDEEEEEEDADNEVDVVGEASD</sequence>
<keyword evidence="3" id="KW-1185">Reference proteome</keyword>
<proteinExistence type="predicted"/>
<dbReference type="Proteomes" id="UP001187315">
    <property type="component" value="Unassembled WGS sequence"/>
</dbReference>
<gene>
    <name evidence="2" type="ORF">Q7C36_004336</name>
</gene>
<feature type="compositionally biased region" description="Acidic residues" evidence="1">
    <location>
        <begin position="45"/>
        <end position="76"/>
    </location>
</feature>
<evidence type="ECO:0000256" key="1">
    <source>
        <dbReference type="SAM" id="MobiDB-lite"/>
    </source>
</evidence>
<evidence type="ECO:0000313" key="2">
    <source>
        <dbReference type="EMBL" id="KAK2860170.1"/>
    </source>
</evidence>
<dbReference type="EMBL" id="JAVHJS010000004">
    <property type="protein sequence ID" value="KAK2860170.1"/>
    <property type="molecule type" value="Genomic_DNA"/>
</dbReference>
<evidence type="ECO:0000313" key="3">
    <source>
        <dbReference type="Proteomes" id="UP001187315"/>
    </source>
</evidence>
<reference evidence="2" key="1">
    <citation type="submission" date="2023-08" db="EMBL/GenBank/DDBJ databases">
        <title>Pelteobagrus vachellii genome.</title>
        <authorList>
            <person name="Liu H."/>
        </authorList>
    </citation>
    <scope>NUCLEOTIDE SEQUENCE</scope>
    <source>
        <strain evidence="2">PRFRI_2022a</strain>
        <tissue evidence="2">Muscle</tissue>
    </source>
</reference>